<gene>
    <name evidence="2" type="ORF">Esi_0602_0001</name>
</gene>
<dbReference type="EMBL" id="FN649760">
    <property type="protein sequence ID" value="CBJ33773.1"/>
    <property type="molecule type" value="Genomic_DNA"/>
</dbReference>
<evidence type="ECO:0000313" key="3">
    <source>
        <dbReference type="Proteomes" id="UP000002630"/>
    </source>
</evidence>
<accession>D7G510</accession>
<keyword evidence="3" id="KW-1185">Reference proteome</keyword>
<name>D7G510_ECTSI</name>
<evidence type="ECO:0000256" key="1">
    <source>
        <dbReference type="SAM" id="MobiDB-lite"/>
    </source>
</evidence>
<organism evidence="2 3">
    <name type="scientific">Ectocarpus siliculosus</name>
    <name type="common">Brown alga</name>
    <name type="synonym">Conferva siliculosa</name>
    <dbReference type="NCBI Taxonomy" id="2880"/>
    <lineage>
        <taxon>Eukaryota</taxon>
        <taxon>Sar</taxon>
        <taxon>Stramenopiles</taxon>
        <taxon>Ochrophyta</taxon>
        <taxon>PX clade</taxon>
        <taxon>Phaeophyceae</taxon>
        <taxon>Ectocarpales</taxon>
        <taxon>Ectocarpaceae</taxon>
        <taxon>Ectocarpus</taxon>
    </lineage>
</organism>
<evidence type="ECO:0000313" key="2">
    <source>
        <dbReference type="EMBL" id="CBJ33773.1"/>
    </source>
</evidence>
<feature type="region of interest" description="Disordered" evidence="1">
    <location>
        <begin position="37"/>
        <end position="72"/>
    </location>
</feature>
<proteinExistence type="predicted"/>
<feature type="compositionally biased region" description="Basic and acidic residues" evidence="1">
    <location>
        <begin position="37"/>
        <end position="47"/>
    </location>
</feature>
<dbReference type="AlphaFoldDB" id="D7G510"/>
<reference evidence="2 3" key="1">
    <citation type="journal article" date="2010" name="Nature">
        <title>The Ectocarpus genome and the independent evolution of multicellularity in brown algae.</title>
        <authorList>
            <person name="Cock J.M."/>
            <person name="Sterck L."/>
            <person name="Rouze P."/>
            <person name="Scornet D."/>
            <person name="Allen A.E."/>
            <person name="Amoutzias G."/>
            <person name="Anthouard V."/>
            <person name="Artiguenave F."/>
            <person name="Aury J.M."/>
            <person name="Badger J.H."/>
            <person name="Beszteri B."/>
            <person name="Billiau K."/>
            <person name="Bonnet E."/>
            <person name="Bothwell J.H."/>
            <person name="Bowler C."/>
            <person name="Boyen C."/>
            <person name="Brownlee C."/>
            <person name="Carrano C.J."/>
            <person name="Charrier B."/>
            <person name="Cho G.Y."/>
            <person name="Coelho S.M."/>
            <person name="Collen J."/>
            <person name="Corre E."/>
            <person name="Da Silva C."/>
            <person name="Delage L."/>
            <person name="Delaroque N."/>
            <person name="Dittami S.M."/>
            <person name="Doulbeau S."/>
            <person name="Elias M."/>
            <person name="Farnham G."/>
            <person name="Gachon C.M."/>
            <person name="Gschloessl B."/>
            <person name="Heesch S."/>
            <person name="Jabbari K."/>
            <person name="Jubin C."/>
            <person name="Kawai H."/>
            <person name="Kimura K."/>
            <person name="Kloareg B."/>
            <person name="Kupper F.C."/>
            <person name="Lang D."/>
            <person name="Le Bail A."/>
            <person name="Leblanc C."/>
            <person name="Lerouge P."/>
            <person name="Lohr M."/>
            <person name="Lopez P.J."/>
            <person name="Martens C."/>
            <person name="Maumus F."/>
            <person name="Michel G."/>
            <person name="Miranda-Saavedra D."/>
            <person name="Morales J."/>
            <person name="Moreau H."/>
            <person name="Motomura T."/>
            <person name="Nagasato C."/>
            <person name="Napoli C.A."/>
            <person name="Nelson D.R."/>
            <person name="Nyvall-Collen P."/>
            <person name="Peters A.F."/>
            <person name="Pommier C."/>
            <person name="Potin P."/>
            <person name="Poulain J."/>
            <person name="Quesneville H."/>
            <person name="Read B."/>
            <person name="Rensing S.A."/>
            <person name="Ritter A."/>
            <person name="Rousvoal S."/>
            <person name="Samanta M."/>
            <person name="Samson G."/>
            <person name="Schroeder D.C."/>
            <person name="Segurens B."/>
            <person name="Strittmatter M."/>
            <person name="Tonon T."/>
            <person name="Tregear J.W."/>
            <person name="Valentin K."/>
            <person name="von Dassow P."/>
            <person name="Yamagishi T."/>
            <person name="Van de Peer Y."/>
            <person name="Wincker P."/>
        </authorList>
    </citation>
    <scope>NUCLEOTIDE SEQUENCE [LARGE SCALE GENOMIC DNA]</scope>
    <source>
        <strain evidence="3">Ec32 / CCAP1310/4</strain>
    </source>
</reference>
<sequence length="72" mass="8305">MLNRDRPKLGQRRRSPQATCFSALELRRYRTFPRCFDDHRPLPEKNHRLTSSPPPLSGLREKTSSGGRVGDT</sequence>
<protein>
    <submittedName>
        <fullName evidence="2">Uncharacterized protein</fullName>
    </submittedName>
</protein>
<dbReference type="Proteomes" id="UP000002630">
    <property type="component" value="Unassembled WGS sequence"/>
</dbReference>
<dbReference type="InParanoid" id="D7G510"/>